<comment type="similarity">
    <text evidence="1">Belongs to the ABC transporter superfamily.</text>
</comment>
<name>A0ABY5RBW0_9MOLU</name>
<dbReference type="EMBL" id="CP102734">
    <property type="protein sequence ID" value="UVD81700.1"/>
    <property type="molecule type" value="Genomic_DNA"/>
</dbReference>
<evidence type="ECO:0000313" key="7">
    <source>
        <dbReference type="Proteomes" id="UP001059252"/>
    </source>
</evidence>
<keyword evidence="4 6" id="KW-0067">ATP-binding</keyword>
<dbReference type="PROSITE" id="PS50893">
    <property type="entry name" value="ABC_TRANSPORTER_2"/>
    <property type="match status" value="1"/>
</dbReference>
<accession>A0ABY5RBW0</accession>
<evidence type="ECO:0000256" key="2">
    <source>
        <dbReference type="ARBA" id="ARBA00022448"/>
    </source>
</evidence>
<dbReference type="InterPro" id="IPR003439">
    <property type="entry name" value="ABC_transporter-like_ATP-bd"/>
</dbReference>
<dbReference type="Pfam" id="PF00005">
    <property type="entry name" value="ABC_tran"/>
    <property type="match status" value="1"/>
</dbReference>
<evidence type="ECO:0000259" key="5">
    <source>
        <dbReference type="PROSITE" id="PS50893"/>
    </source>
</evidence>
<dbReference type="Gene3D" id="3.40.50.300">
    <property type="entry name" value="P-loop containing nucleotide triphosphate hydrolases"/>
    <property type="match status" value="1"/>
</dbReference>
<keyword evidence="7" id="KW-1185">Reference proteome</keyword>
<evidence type="ECO:0000313" key="6">
    <source>
        <dbReference type="EMBL" id="UVD81700.1"/>
    </source>
</evidence>
<reference evidence="6" key="1">
    <citation type="submission" date="2022-08" db="EMBL/GenBank/DDBJ databases">
        <title>Complete genome of Mycoplasma iguanae type strain 2327.</title>
        <authorList>
            <person name="Spergser J."/>
        </authorList>
    </citation>
    <scope>NUCLEOTIDE SEQUENCE</scope>
    <source>
        <strain evidence="6">2327</strain>
    </source>
</reference>
<sequence length="249" mass="28888">MLINKLEYKNITLAFNKKDSWILKNISFNADSQNPICLLGKSGAGKTTILNSIFDLKLKIKGQIFFNDVNIEQKTKKEFKEYTSKINILNQETQLIEHENVYTNIKRSITKHKNLIYKLFNILNNEQKENIYKTLEHLNILGKSFTIVSELSGGQKQRVEIAKTIIANSAIILADEPTNFLDIKNAEDVIKTLIEISQKQNAVLIMSLHNVDLAQKYFKNFLLLNDRKIEFIKNKQLTKEQIKEIYHND</sequence>
<evidence type="ECO:0000256" key="4">
    <source>
        <dbReference type="ARBA" id="ARBA00022840"/>
    </source>
</evidence>
<dbReference type="Proteomes" id="UP001059252">
    <property type="component" value="Chromosome"/>
</dbReference>
<gene>
    <name evidence="6" type="ORF">NV226_00045</name>
</gene>
<evidence type="ECO:0000256" key="1">
    <source>
        <dbReference type="ARBA" id="ARBA00005417"/>
    </source>
</evidence>
<dbReference type="InterPro" id="IPR027417">
    <property type="entry name" value="P-loop_NTPase"/>
</dbReference>
<protein>
    <submittedName>
        <fullName evidence="6">ATP-binding cassette domain-containing protein</fullName>
    </submittedName>
</protein>
<dbReference type="PROSITE" id="PS00211">
    <property type="entry name" value="ABC_TRANSPORTER_1"/>
    <property type="match status" value="1"/>
</dbReference>
<dbReference type="PANTHER" id="PTHR42734:SF6">
    <property type="entry name" value="MOLYBDATE IMPORT ATP-BINDING PROTEIN MOLC"/>
    <property type="match status" value="1"/>
</dbReference>
<dbReference type="InterPro" id="IPR003593">
    <property type="entry name" value="AAA+_ATPase"/>
</dbReference>
<feature type="domain" description="ABC transporter" evidence="5">
    <location>
        <begin position="6"/>
        <end position="245"/>
    </location>
</feature>
<proteinExistence type="inferred from homology"/>
<evidence type="ECO:0000256" key="3">
    <source>
        <dbReference type="ARBA" id="ARBA00022741"/>
    </source>
</evidence>
<dbReference type="SMART" id="SM00382">
    <property type="entry name" value="AAA"/>
    <property type="match status" value="1"/>
</dbReference>
<organism evidence="6 7">
    <name type="scientific">Mycoplasma iguanae</name>
    <dbReference type="NCBI Taxonomy" id="292461"/>
    <lineage>
        <taxon>Bacteria</taxon>
        <taxon>Bacillati</taxon>
        <taxon>Mycoplasmatota</taxon>
        <taxon>Mollicutes</taxon>
        <taxon>Mycoplasmataceae</taxon>
        <taxon>Mycoplasma</taxon>
    </lineage>
</organism>
<dbReference type="GO" id="GO:0005524">
    <property type="term" value="F:ATP binding"/>
    <property type="evidence" value="ECO:0007669"/>
    <property type="project" value="UniProtKB-KW"/>
</dbReference>
<dbReference type="RefSeq" id="WP_258210874.1">
    <property type="nucleotide sequence ID" value="NZ_CP102734.1"/>
</dbReference>
<dbReference type="SUPFAM" id="SSF52540">
    <property type="entry name" value="P-loop containing nucleoside triphosphate hydrolases"/>
    <property type="match status" value="1"/>
</dbReference>
<keyword evidence="2" id="KW-0813">Transport</keyword>
<dbReference type="InterPro" id="IPR017871">
    <property type="entry name" value="ABC_transporter-like_CS"/>
</dbReference>
<dbReference type="PANTHER" id="PTHR42734">
    <property type="entry name" value="METAL TRANSPORT SYSTEM ATP-BINDING PROTEIN TM_0124-RELATED"/>
    <property type="match status" value="1"/>
</dbReference>
<dbReference type="InterPro" id="IPR050153">
    <property type="entry name" value="Metal_Ion_Import_ABC"/>
</dbReference>
<keyword evidence="3" id="KW-0547">Nucleotide-binding</keyword>